<keyword evidence="3" id="KW-1185">Reference proteome</keyword>
<accession>A0A388KWF1</accession>
<dbReference type="AlphaFoldDB" id="A0A388KWF1"/>
<feature type="region of interest" description="Disordered" evidence="1">
    <location>
        <begin position="1"/>
        <end position="181"/>
    </location>
</feature>
<comment type="caution">
    <text evidence="2">The sequence shown here is derived from an EMBL/GenBank/DDBJ whole genome shotgun (WGS) entry which is preliminary data.</text>
</comment>
<feature type="compositionally biased region" description="Polar residues" evidence="1">
    <location>
        <begin position="27"/>
        <end position="44"/>
    </location>
</feature>
<organism evidence="2 3">
    <name type="scientific">Chara braunii</name>
    <name type="common">Braun's stonewort</name>
    <dbReference type="NCBI Taxonomy" id="69332"/>
    <lineage>
        <taxon>Eukaryota</taxon>
        <taxon>Viridiplantae</taxon>
        <taxon>Streptophyta</taxon>
        <taxon>Charophyceae</taxon>
        <taxon>Charales</taxon>
        <taxon>Characeae</taxon>
        <taxon>Chara</taxon>
    </lineage>
</organism>
<gene>
    <name evidence="2" type="ORF">CBR_g18795</name>
</gene>
<dbReference type="Proteomes" id="UP000265515">
    <property type="component" value="Unassembled WGS sequence"/>
</dbReference>
<reference evidence="2 3" key="1">
    <citation type="journal article" date="2018" name="Cell">
        <title>The Chara Genome: Secondary Complexity and Implications for Plant Terrestrialization.</title>
        <authorList>
            <person name="Nishiyama T."/>
            <person name="Sakayama H."/>
            <person name="Vries J.D."/>
            <person name="Buschmann H."/>
            <person name="Saint-Marcoux D."/>
            <person name="Ullrich K.K."/>
            <person name="Haas F.B."/>
            <person name="Vanderstraeten L."/>
            <person name="Becker D."/>
            <person name="Lang D."/>
            <person name="Vosolsobe S."/>
            <person name="Rombauts S."/>
            <person name="Wilhelmsson P.K.I."/>
            <person name="Janitza P."/>
            <person name="Kern R."/>
            <person name="Heyl A."/>
            <person name="Rumpler F."/>
            <person name="Villalobos L.I.A.C."/>
            <person name="Clay J.M."/>
            <person name="Skokan R."/>
            <person name="Toyoda A."/>
            <person name="Suzuki Y."/>
            <person name="Kagoshima H."/>
            <person name="Schijlen E."/>
            <person name="Tajeshwar N."/>
            <person name="Catarino B."/>
            <person name="Hetherington A.J."/>
            <person name="Saltykova A."/>
            <person name="Bonnot C."/>
            <person name="Breuninger H."/>
            <person name="Symeonidi A."/>
            <person name="Radhakrishnan G.V."/>
            <person name="Van Nieuwerburgh F."/>
            <person name="Deforce D."/>
            <person name="Chang C."/>
            <person name="Karol K.G."/>
            <person name="Hedrich R."/>
            <person name="Ulvskov P."/>
            <person name="Glockner G."/>
            <person name="Delwiche C.F."/>
            <person name="Petrasek J."/>
            <person name="Van de Peer Y."/>
            <person name="Friml J."/>
            <person name="Beilby M."/>
            <person name="Dolan L."/>
            <person name="Kohara Y."/>
            <person name="Sugano S."/>
            <person name="Fujiyama A."/>
            <person name="Delaux P.-M."/>
            <person name="Quint M."/>
            <person name="TheiBen G."/>
            <person name="Hagemann M."/>
            <person name="Harholt J."/>
            <person name="Dunand C."/>
            <person name="Zachgo S."/>
            <person name="Langdale J."/>
            <person name="Maumus F."/>
            <person name="Straeten D.V.D."/>
            <person name="Gould S.B."/>
            <person name="Rensing S.A."/>
        </authorList>
    </citation>
    <scope>NUCLEOTIDE SEQUENCE [LARGE SCALE GENOMIC DNA]</scope>
    <source>
        <strain evidence="2 3">S276</strain>
    </source>
</reference>
<sequence length="271" mass="30537">MSRCAPNRTPSSNDVRAEDYIGDANEGETTMSVMVTKSWPSQQKHSPKNAVRQEMARQANTMRKMKGAVEQTSSGGRREDNNGKRPATGRSTSPKNQKSKAVAGALATEGKPAVRDPSSDPNTRITPVAKDIHEEKAGGASEKRKRKSQAGEGGNRRRKARKGGEDEAGTRQQDGEPANNKKYNEAATFFLEYKLNNRSEYVLMNDPQRLLIDPRRVCEIPRWEHNYNYRSLDKNHVDEIKSSMLHMYHTEPNSVWEKQTMVLAPIRKEVE</sequence>
<evidence type="ECO:0000256" key="1">
    <source>
        <dbReference type="SAM" id="MobiDB-lite"/>
    </source>
</evidence>
<evidence type="ECO:0000313" key="2">
    <source>
        <dbReference type="EMBL" id="GBG74384.1"/>
    </source>
</evidence>
<dbReference type="Gramene" id="GBG74384">
    <property type="protein sequence ID" value="GBG74384"/>
    <property type="gene ID" value="CBR_g18795"/>
</dbReference>
<name>A0A388KWF1_CHABU</name>
<proteinExistence type="predicted"/>
<protein>
    <submittedName>
        <fullName evidence="2">Uncharacterized protein</fullName>
    </submittedName>
</protein>
<dbReference type="EMBL" id="BFEA01000202">
    <property type="protein sequence ID" value="GBG74384.1"/>
    <property type="molecule type" value="Genomic_DNA"/>
</dbReference>
<evidence type="ECO:0000313" key="3">
    <source>
        <dbReference type="Proteomes" id="UP000265515"/>
    </source>
</evidence>